<evidence type="ECO:0008006" key="4">
    <source>
        <dbReference type="Google" id="ProtNLM"/>
    </source>
</evidence>
<reference evidence="1 3" key="1">
    <citation type="submission" date="2017-11" db="EMBL/GenBank/DDBJ databases">
        <title>The genome of Rhizophagus clarus HR1 reveals common genetic basis of auxotrophy among arbuscular mycorrhizal fungi.</title>
        <authorList>
            <person name="Kobayashi Y."/>
        </authorList>
    </citation>
    <scope>NUCLEOTIDE SEQUENCE [LARGE SCALE GENOMIC DNA]</scope>
    <source>
        <strain evidence="1 3">HR1</strain>
    </source>
</reference>
<dbReference type="Gene3D" id="3.80.10.10">
    <property type="entry name" value="Ribonuclease Inhibitor"/>
    <property type="match status" value="1"/>
</dbReference>
<protein>
    <recommendedName>
        <fullName evidence="4">F-box domain-containing protein</fullName>
    </recommendedName>
</protein>
<organism evidence="1 3">
    <name type="scientific">Rhizophagus clarus</name>
    <dbReference type="NCBI Taxonomy" id="94130"/>
    <lineage>
        <taxon>Eukaryota</taxon>
        <taxon>Fungi</taxon>
        <taxon>Fungi incertae sedis</taxon>
        <taxon>Mucoromycota</taxon>
        <taxon>Glomeromycotina</taxon>
        <taxon>Glomeromycetes</taxon>
        <taxon>Glomerales</taxon>
        <taxon>Glomeraceae</taxon>
        <taxon>Rhizophagus</taxon>
    </lineage>
</organism>
<dbReference type="PROSITE" id="PS51450">
    <property type="entry name" value="LRR"/>
    <property type="match status" value="1"/>
</dbReference>
<dbReference type="EMBL" id="BEXD01000171">
    <property type="protein sequence ID" value="GBB84941.1"/>
    <property type="molecule type" value="Genomic_DNA"/>
</dbReference>
<proteinExistence type="predicted"/>
<dbReference type="InterPro" id="IPR032675">
    <property type="entry name" value="LRR_dom_sf"/>
</dbReference>
<keyword evidence="3" id="KW-1185">Reference proteome</keyword>
<dbReference type="EMBL" id="BLAL01000075">
    <property type="protein sequence ID" value="GES83994.1"/>
    <property type="molecule type" value="Genomic_DNA"/>
</dbReference>
<dbReference type="OrthoDB" id="2368966at2759"/>
<evidence type="ECO:0000313" key="2">
    <source>
        <dbReference type="EMBL" id="GES83994.1"/>
    </source>
</evidence>
<dbReference type="Proteomes" id="UP000615446">
    <property type="component" value="Unassembled WGS sequence"/>
</dbReference>
<reference evidence="2" key="2">
    <citation type="submission" date="2019-10" db="EMBL/GenBank/DDBJ databases">
        <title>Conservation and host-specific expression of non-tandemly repeated heterogenous ribosome RNA gene in arbuscular mycorrhizal fungi.</title>
        <authorList>
            <person name="Maeda T."/>
            <person name="Kobayashi Y."/>
            <person name="Nakagawa T."/>
            <person name="Ezawa T."/>
            <person name="Yamaguchi K."/>
            <person name="Bino T."/>
            <person name="Nishimoto Y."/>
            <person name="Shigenobu S."/>
            <person name="Kawaguchi M."/>
        </authorList>
    </citation>
    <scope>NUCLEOTIDE SEQUENCE</scope>
    <source>
        <strain evidence="2">HR1</strain>
    </source>
</reference>
<accession>A0A2Z6QJL7</accession>
<evidence type="ECO:0000313" key="3">
    <source>
        <dbReference type="Proteomes" id="UP000247702"/>
    </source>
</evidence>
<dbReference type="SUPFAM" id="SSF52047">
    <property type="entry name" value="RNI-like"/>
    <property type="match status" value="1"/>
</dbReference>
<dbReference type="InterPro" id="IPR001611">
    <property type="entry name" value="Leu-rich_rpt"/>
</dbReference>
<dbReference type="AlphaFoldDB" id="A0A2Z6QJL7"/>
<dbReference type="Proteomes" id="UP000247702">
    <property type="component" value="Unassembled WGS sequence"/>
</dbReference>
<gene>
    <name evidence="2" type="ORF">RCL2_001113600</name>
    <name evidence="1" type="ORF">RclHR1_11510005</name>
</gene>
<comment type="caution">
    <text evidence="1">The sequence shown here is derived from an EMBL/GenBank/DDBJ whole genome shotgun (WGS) entry which is preliminary data.</text>
</comment>
<sequence>MSRLNKDILFLIFKELQDDSKSLFSCLMVNKLWCETVIPILWRNPWSYNINYDDKNYLFMIIVFYLTNDTKELLMRQGIQLPSIPYQSLLFDYLSYCRSININIINSIISIGSSFDYDQFILQQEFYNLFMKKFPKLKYLDMESINHQLFYFPEAELRLVSLCELRCDTSIDTSYFYGLARLCKYIQRLVIINVDMNANLNGIAKLIEVQKNLKHFKWADEFVDYPLIKDSQKIIFHELEKKANNLNSLEVFFHYEHKFIQEILTKFHKLKILRIENYLFFNEEQLKKLNMQVFHQLEILNIEHNKINVISNIIENSGERLKKILFRPRDSLNYEFDDLNENSLNFIRKIYENCPLIEYLSITFCPSKEHFTEFEKLLKVCKKLKSLLIIIFNNSMAETHKKKMENGEELLNVLIKSTPTNLREIRFFDHFKFSLEVLEEFLGKWRGCALTIVTKDSIYRGEDYKKVINKYKNYGVIKDFRCETYEYNVNYLSYLM</sequence>
<name>A0A2Z6QJL7_9GLOM</name>
<evidence type="ECO:0000313" key="1">
    <source>
        <dbReference type="EMBL" id="GBB84941.1"/>
    </source>
</evidence>